<gene>
    <name evidence="3" type="primary">soj_2</name>
    <name evidence="2" type="ORF">B0181_07985</name>
    <name evidence="3" type="ORF">NCTC10293_01247</name>
</gene>
<accession>A0A1S9ZZ08</accession>
<dbReference type="Proteomes" id="UP000255279">
    <property type="component" value="Unassembled WGS sequence"/>
</dbReference>
<dbReference type="STRING" id="34060.B0181_07985"/>
<reference evidence="2 4" key="1">
    <citation type="submission" date="2017-02" db="EMBL/GenBank/DDBJ databases">
        <title>Draft genome sequence of Moraxella caviae CCUG 355 type strain.</title>
        <authorList>
            <person name="Engstrom-Jakobsson H."/>
            <person name="Salva-Serra F."/>
            <person name="Thorell K."/>
            <person name="Gonzales-Siles L."/>
            <person name="Karlsson R."/>
            <person name="Boulund F."/>
            <person name="Engstrand L."/>
            <person name="Moore E."/>
        </authorList>
    </citation>
    <scope>NUCLEOTIDE SEQUENCE [LARGE SCALE GENOMIC DNA]</scope>
    <source>
        <strain evidence="2 4">CCUG 355</strain>
    </source>
</reference>
<dbReference type="PIRSF" id="PIRSF009320">
    <property type="entry name" value="Nuc_binding_HP_1000"/>
    <property type="match status" value="1"/>
</dbReference>
<dbReference type="EMBL" id="UGQE01000002">
    <property type="protein sequence ID" value="STZ13669.1"/>
    <property type="molecule type" value="Genomic_DNA"/>
</dbReference>
<organism evidence="2 4">
    <name type="scientific">Moraxella caviae</name>
    <dbReference type="NCBI Taxonomy" id="34060"/>
    <lineage>
        <taxon>Bacteria</taxon>
        <taxon>Pseudomonadati</taxon>
        <taxon>Pseudomonadota</taxon>
        <taxon>Gammaproteobacteria</taxon>
        <taxon>Moraxellales</taxon>
        <taxon>Moraxellaceae</taxon>
        <taxon>Moraxella</taxon>
    </lineage>
</organism>
<dbReference type="Gene3D" id="3.40.50.300">
    <property type="entry name" value="P-loop containing nucleotide triphosphate hydrolases"/>
    <property type="match status" value="1"/>
</dbReference>
<dbReference type="AlphaFoldDB" id="A0A1S9ZZ08"/>
<evidence type="ECO:0000313" key="5">
    <source>
        <dbReference type="Proteomes" id="UP000255279"/>
    </source>
</evidence>
<evidence type="ECO:0000259" key="1">
    <source>
        <dbReference type="Pfam" id="PF13614"/>
    </source>
</evidence>
<dbReference type="EMBL" id="MUXU01000048">
    <property type="protein sequence ID" value="OOR88647.1"/>
    <property type="molecule type" value="Genomic_DNA"/>
</dbReference>
<evidence type="ECO:0000313" key="4">
    <source>
        <dbReference type="Proteomes" id="UP000190435"/>
    </source>
</evidence>
<dbReference type="RefSeq" id="WP_078276982.1">
    <property type="nucleotide sequence ID" value="NZ_MUXU01000048.1"/>
</dbReference>
<dbReference type="SUPFAM" id="SSF52540">
    <property type="entry name" value="P-loop containing nucleoside triphosphate hydrolases"/>
    <property type="match status" value="1"/>
</dbReference>
<dbReference type="InterPro" id="IPR027417">
    <property type="entry name" value="P-loop_NTPase"/>
</dbReference>
<dbReference type="OrthoDB" id="69313at2"/>
<protein>
    <submittedName>
        <fullName evidence="3">Sporulation initiation inhibitor protein soj</fullName>
    </submittedName>
</protein>
<name>A0A1S9ZZ08_9GAMM</name>
<dbReference type="InterPro" id="IPR050678">
    <property type="entry name" value="DNA_Partitioning_ATPase"/>
</dbReference>
<evidence type="ECO:0000313" key="3">
    <source>
        <dbReference type="EMBL" id="STZ13669.1"/>
    </source>
</evidence>
<feature type="domain" description="AAA" evidence="1">
    <location>
        <begin position="5"/>
        <end position="185"/>
    </location>
</feature>
<keyword evidence="4" id="KW-1185">Reference proteome</keyword>
<proteinExistence type="predicted"/>
<dbReference type="CDD" id="cd02042">
    <property type="entry name" value="ParAB_family"/>
    <property type="match status" value="1"/>
</dbReference>
<dbReference type="Pfam" id="PF13614">
    <property type="entry name" value="AAA_31"/>
    <property type="match status" value="1"/>
</dbReference>
<dbReference type="InterPro" id="IPR025669">
    <property type="entry name" value="AAA_dom"/>
</dbReference>
<dbReference type="PANTHER" id="PTHR13696">
    <property type="entry name" value="P-LOOP CONTAINING NUCLEOSIDE TRIPHOSPHATE HYDROLASE"/>
    <property type="match status" value="1"/>
</dbReference>
<reference evidence="3 5" key="2">
    <citation type="submission" date="2018-06" db="EMBL/GenBank/DDBJ databases">
        <authorList>
            <consortium name="Pathogen Informatics"/>
            <person name="Doyle S."/>
        </authorList>
    </citation>
    <scope>NUCLEOTIDE SEQUENCE [LARGE SCALE GENOMIC DNA]</scope>
    <source>
        <strain evidence="3 5">NCTC10293</strain>
    </source>
</reference>
<evidence type="ECO:0000313" key="2">
    <source>
        <dbReference type="EMBL" id="OOR88647.1"/>
    </source>
</evidence>
<sequence length="268" mass="29030">MKNTRVITLANHKGGCGKTATVINLAAEFARKGLSVLVVDLDPQFNASYHLGKEHPTDMKLSISDLLLKRDADFMDVIQLETNIEGVSLLPASISLTDDEELIKKMFPSNPVGALSSVLKPGIGVFDVILIDTPPRLGFLTANALAAATDFIIPMVSGSQYNLNGMVDLLKDVTETTGEINADLNFLGVLLVKHDHRTKICRTMKEIAEATTDKLIPIDIPSSTKTQQAEAFKTSVGDIDPTSRIAIAFKELAEWVANEIKLDVKKGS</sequence>
<dbReference type="Proteomes" id="UP000190435">
    <property type="component" value="Unassembled WGS sequence"/>
</dbReference>
<dbReference type="PANTHER" id="PTHR13696:SF52">
    <property type="entry name" value="PARA FAMILY PROTEIN CT_582"/>
    <property type="match status" value="1"/>
</dbReference>